<sequence>MHVKIAQDQAVQVPQKGRDKTTTPPHVVIVGGGFGGLQAAKALRRVPVRVTLIDYNNFHLFQPMLYQVATGGLAPSDITAPLRAVLRKQRNTEVLMAEVTGIDTREQLVYMDKQTLHYDYLILATGSSNNYFGHPQWEHLAPGMKSADDALTIRRMVFSAFEEAEREADPTQKCALLTFVLVGGGPTGVELAGNIAELAHHALEGDFRCIDPGMARIVLVQGPKHILPGFPPSLVHRATKELQRMGVEVRTGTHVKDVTESGVMIGDEHFPAKNVIWTAGVKASPASKWLQAEADNHSRVKVLPDLTVPGCANVFVIGDTASLEQNGKPLPGLAPVAMQEGEYAASVIADAIEGKKIQKPFHYFDKGTMATVGHSYGIVDVGPFHFDGMFAWLLWLLVHIMFLIGFRNRIIVMLQYAWTYITYQRGAQIILPSDAIHNPRK</sequence>
<evidence type="ECO:0000256" key="1">
    <source>
        <dbReference type="ARBA" id="ARBA00005272"/>
    </source>
</evidence>
<feature type="region of interest" description="Disordered" evidence="8">
    <location>
        <begin position="1"/>
        <end position="24"/>
    </location>
</feature>
<protein>
    <recommendedName>
        <fullName evidence="2">NADH:ubiquinone reductase (non-electrogenic)</fullName>
        <ecNumber evidence="2">1.6.5.9</ecNumber>
    </recommendedName>
</protein>
<dbReference type="PRINTS" id="PR00368">
    <property type="entry name" value="FADPNR"/>
</dbReference>
<comment type="catalytic activity">
    <reaction evidence="7">
        <text>a quinone + NADH + H(+) = a quinol + NAD(+)</text>
        <dbReference type="Rhea" id="RHEA:46160"/>
        <dbReference type="ChEBI" id="CHEBI:15378"/>
        <dbReference type="ChEBI" id="CHEBI:24646"/>
        <dbReference type="ChEBI" id="CHEBI:57540"/>
        <dbReference type="ChEBI" id="CHEBI:57945"/>
        <dbReference type="ChEBI" id="CHEBI:132124"/>
        <dbReference type="EC" id="1.6.5.9"/>
    </reaction>
</comment>
<dbReference type="Gene3D" id="3.50.50.100">
    <property type="match status" value="1"/>
</dbReference>
<dbReference type="SUPFAM" id="SSF51905">
    <property type="entry name" value="FAD/NAD(P)-binding domain"/>
    <property type="match status" value="1"/>
</dbReference>
<keyword evidence="5" id="KW-0560">Oxidoreductase</keyword>
<proteinExistence type="inferred from homology"/>
<dbReference type="InterPro" id="IPR023753">
    <property type="entry name" value="FAD/NAD-binding_dom"/>
</dbReference>
<gene>
    <name evidence="11" type="ORF">EPA93_08575</name>
</gene>
<dbReference type="KEGG" id="kbs:EPA93_08575"/>
<evidence type="ECO:0000256" key="5">
    <source>
        <dbReference type="ARBA" id="ARBA00023002"/>
    </source>
</evidence>
<dbReference type="PANTHER" id="PTHR43706">
    <property type="entry name" value="NADH DEHYDROGENASE"/>
    <property type="match status" value="1"/>
</dbReference>
<keyword evidence="6" id="KW-0520">NAD</keyword>
<dbReference type="OrthoDB" id="9784880at2"/>
<name>A0A4P6JLE3_KTERU</name>
<evidence type="ECO:0000256" key="3">
    <source>
        <dbReference type="ARBA" id="ARBA00022630"/>
    </source>
</evidence>
<dbReference type="EC" id="1.6.5.9" evidence="2"/>
<evidence type="ECO:0000256" key="9">
    <source>
        <dbReference type="SAM" id="Phobius"/>
    </source>
</evidence>
<organism evidence="11 12">
    <name type="scientific">Ktedonosporobacter rubrisoli</name>
    <dbReference type="NCBI Taxonomy" id="2509675"/>
    <lineage>
        <taxon>Bacteria</taxon>
        <taxon>Bacillati</taxon>
        <taxon>Chloroflexota</taxon>
        <taxon>Ktedonobacteria</taxon>
        <taxon>Ktedonobacterales</taxon>
        <taxon>Ktedonosporobacteraceae</taxon>
        <taxon>Ktedonosporobacter</taxon>
    </lineage>
</organism>
<keyword evidence="4" id="KW-0274">FAD</keyword>
<evidence type="ECO:0000256" key="4">
    <source>
        <dbReference type="ARBA" id="ARBA00022827"/>
    </source>
</evidence>
<keyword evidence="9" id="KW-0472">Membrane</keyword>
<dbReference type="PANTHER" id="PTHR43706:SF47">
    <property type="entry name" value="EXTERNAL NADH-UBIQUINONE OXIDOREDUCTASE 1, MITOCHONDRIAL-RELATED"/>
    <property type="match status" value="1"/>
</dbReference>
<evidence type="ECO:0000259" key="10">
    <source>
        <dbReference type="Pfam" id="PF07992"/>
    </source>
</evidence>
<dbReference type="PRINTS" id="PR00411">
    <property type="entry name" value="PNDRDTASEI"/>
</dbReference>
<evidence type="ECO:0000313" key="12">
    <source>
        <dbReference type="Proteomes" id="UP000290365"/>
    </source>
</evidence>
<dbReference type="GO" id="GO:0050136">
    <property type="term" value="F:NADH dehydrogenase (quinone) (non-electrogenic) activity"/>
    <property type="evidence" value="ECO:0007669"/>
    <property type="project" value="UniProtKB-EC"/>
</dbReference>
<dbReference type="EMBL" id="CP035758">
    <property type="protein sequence ID" value="QBD76057.1"/>
    <property type="molecule type" value="Genomic_DNA"/>
</dbReference>
<keyword evidence="9" id="KW-0812">Transmembrane</keyword>
<dbReference type="Proteomes" id="UP000290365">
    <property type="component" value="Chromosome"/>
</dbReference>
<evidence type="ECO:0000256" key="6">
    <source>
        <dbReference type="ARBA" id="ARBA00023027"/>
    </source>
</evidence>
<dbReference type="InterPro" id="IPR036188">
    <property type="entry name" value="FAD/NAD-bd_sf"/>
</dbReference>
<evidence type="ECO:0000256" key="8">
    <source>
        <dbReference type="SAM" id="MobiDB-lite"/>
    </source>
</evidence>
<evidence type="ECO:0000313" key="11">
    <source>
        <dbReference type="EMBL" id="QBD76057.1"/>
    </source>
</evidence>
<evidence type="ECO:0000256" key="7">
    <source>
        <dbReference type="ARBA" id="ARBA00047599"/>
    </source>
</evidence>
<reference evidence="11 12" key="1">
    <citation type="submission" date="2019-01" db="EMBL/GenBank/DDBJ databases">
        <title>Ktedonosporobacter rubrisoli SCAWS-G2.</title>
        <authorList>
            <person name="Huang Y."/>
            <person name="Yan B."/>
        </authorList>
    </citation>
    <scope>NUCLEOTIDE SEQUENCE [LARGE SCALE GENOMIC DNA]</scope>
    <source>
        <strain evidence="11 12">SCAWS-G2</strain>
    </source>
</reference>
<evidence type="ECO:0000256" key="2">
    <source>
        <dbReference type="ARBA" id="ARBA00012637"/>
    </source>
</evidence>
<dbReference type="Pfam" id="PF07992">
    <property type="entry name" value="Pyr_redox_2"/>
    <property type="match status" value="1"/>
</dbReference>
<keyword evidence="3" id="KW-0285">Flavoprotein</keyword>
<feature type="domain" description="FAD/NAD(P)-binding" evidence="10">
    <location>
        <begin position="26"/>
        <end position="341"/>
    </location>
</feature>
<dbReference type="AlphaFoldDB" id="A0A4P6JLE3"/>
<keyword evidence="12" id="KW-1185">Reference proteome</keyword>
<feature type="transmembrane region" description="Helical" evidence="9">
    <location>
        <begin position="389"/>
        <end position="406"/>
    </location>
</feature>
<dbReference type="InterPro" id="IPR045024">
    <property type="entry name" value="NDH-2"/>
</dbReference>
<comment type="similarity">
    <text evidence="1">Belongs to the NADH dehydrogenase family.</text>
</comment>
<accession>A0A4P6JLE3</accession>
<keyword evidence="9" id="KW-1133">Transmembrane helix</keyword>